<feature type="region of interest" description="Disordered" evidence="2">
    <location>
        <begin position="177"/>
        <end position="222"/>
    </location>
</feature>
<dbReference type="InterPro" id="IPR059009">
    <property type="entry name" value="Znf_C2H2_17_1st"/>
</dbReference>
<feature type="region of interest" description="Disordered" evidence="2">
    <location>
        <begin position="1"/>
        <end position="44"/>
    </location>
</feature>
<dbReference type="GeneID" id="54477887"/>
<feature type="region of interest" description="Disordered" evidence="2">
    <location>
        <begin position="280"/>
        <end position="303"/>
    </location>
</feature>
<dbReference type="InterPro" id="IPR013087">
    <property type="entry name" value="Znf_C2H2_type"/>
</dbReference>
<name>A0A6A6PW91_9PEZI</name>
<accession>A0A6A6PW91</accession>
<organism evidence="4 5">
    <name type="scientific">Neohortaea acidophila</name>
    <dbReference type="NCBI Taxonomy" id="245834"/>
    <lineage>
        <taxon>Eukaryota</taxon>
        <taxon>Fungi</taxon>
        <taxon>Dikarya</taxon>
        <taxon>Ascomycota</taxon>
        <taxon>Pezizomycotina</taxon>
        <taxon>Dothideomycetes</taxon>
        <taxon>Dothideomycetidae</taxon>
        <taxon>Mycosphaerellales</taxon>
        <taxon>Teratosphaeriaceae</taxon>
        <taxon>Neohortaea</taxon>
    </lineage>
</organism>
<dbReference type="Gene3D" id="3.30.160.60">
    <property type="entry name" value="Classic Zinc Finger"/>
    <property type="match status" value="2"/>
</dbReference>
<sequence length="303" mass="34612">MAGDAPPHLQSAGSRAGSVASMQQHSGDEDSPVTRTFKRTGPPPMNADNKYICDVAGECRDLVFDRKCEWGKHMDKHDRPYRCQHESCAKLQGFTYSGGLLRHEREVHGKHGGPRAQLMCPYEDCKRHVGKGFTRKENLNEHIRRVHQSKEHVLQGVPQQQQDGIDVFPGAVAPPAEMETPGSDAVYDGRDDQVSPARKRMRTAVEAHNHQPHEQQQHEHQPPQIFSEEAEMLKLEVQQLRDVLAGRDSQIMQLELKMEEERLSRDEEIRRLQDALRQLEAQQQVQAQERKEQPQELQSELHA</sequence>
<keyword evidence="1" id="KW-0863">Zinc-finger</keyword>
<dbReference type="EMBL" id="MU001634">
    <property type="protein sequence ID" value="KAF2483939.1"/>
    <property type="molecule type" value="Genomic_DNA"/>
</dbReference>
<keyword evidence="1" id="KW-0479">Metal-binding</keyword>
<reference evidence="4" key="1">
    <citation type="journal article" date="2020" name="Stud. Mycol.">
        <title>101 Dothideomycetes genomes: a test case for predicting lifestyles and emergence of pathogens.</title>
        <authorList>
            <person name="Haridas S."/>
            <person name="Albert R."/>
            <person name="Binder M."/>
            <person name="Bloem J."/>
            <person name="Labutti K."/>
            <person name="Salamov A."/>
            <person name="Andreopoulos B."/>
            <person name="Baker S."/>
            <person name="Barry K."/>
            <person name="Bills G."/>
            <person name="Bluhm B."/>
            <person name="Cannon C."/>
            <person name="Castanera R."/>
            <person name="Culley D."/>
            <person name="Daum C."/>
            <person name="Ezra D."/>
            <person name="Gonzalez J."/>
            <person name="Henrissat B."/>
            <person name="Kuo A."/>
            <person name="Liang C."/>
            <person name="Lipzen A."/>
            <person name="Lutzoni F."/>
            <person name="Magnuson J."/>
            <person name="Mondo S."/>
            <person name="Nolan M."/>
            <person name="Ohm R."/>
            <person name="Pangilinan J."/>
            <person name="Park H.-J."/>
            <person name="Ramirez L."/>
            <person name="Alfaro M."/>
            <person name="Sun H."/>
            <person name="Tritt A."/>
            <person name="Yoshinaga Y."/>
            <person name="Zwiers L.-H."/>
            <person name="Turgeon B."/>
            <person name="Goodwin S."/>
            <person name="Spatafora J."/>
            <person name="Crous P."/>
            <person name="Grigoriev I."/>
        </authorList>
    </citation>
    <scope>NUCLEOTIDE SEQUENCE</scope>
    <source>
        <strain evidence="4">CBS 113389</strain>
    </source>
</reference>
<dbReference type="InterPro" id="IPR051061">
    <property type="entry name" value="Zinc_finger_trans_reg"/>
</dbReference>
<dbReference type="Proteomes" id="UP000799767">
    <property type="component" value="Unassembled WGS sequence"/>
</dbReference>
<feature type="domain" description="C2H2-type" evidence="3">
    <location>
        <begin position="123"/>
        <end position="152"/>
    </location>
</feature>
<keyword evidence="5" id="KW-1185">Reference proteome</keyword>
<feature type="compositionally biased region" description="Basic and acidic residues" evidence="2">
    <location>
        <begin position="288"/>
        <end position="303"/>
    </location>
</feature>
<dbReference type="OrthoDB" id="5305647at2759"/>
<dbReference type="Pfam" id="PF26177">
    <property type="entry name" value="zf_C2H2_17_1st"/>
    <property type="match status" value="1"/>
</dbReference>
<evidence type="ECO:0000313" key="4">
    <source>
        <dbReference type="EMBL" id="KAF2483939.1"/>
    </source>
</evidence>
<proteinExistence type="predicted"/>
<dbReference type="InterPro" id="IPR059095">
    <property type="entry name" value="Znf_C2H2_17_2nd"/>
</dbReference>
<dbReference type="RefSeq" id="XP_033590509.1">
    <property type="nucleotide sequence ID" value="XM_033736885.1"/>
</dbReference>
<gene>
    <name evidence="4" type="ORF">BDY17DRAFT_322829</name>
</gene>
<dbReference type="PANTHER" id="PTHR46179">
    <property type="entry name" value="ZINC FINGER PROTEIN"/>
    <property type="match status" value="1"/>
</dbReference>
<evidence type="ECO:0000259" key="3">
    <source>
        <dbReference type="PROSITE" id="PS50157"/>
    </source>
</evidence>
<evidence type="ECO:0000256" key="2">
    <source>
        <dbReference type="SAM" id="MobiDB-lite"/>
    </source>
</evidence>
<feature type="compositionally biased region" description="Basic and acidic residues" evidence="2">
    <location>
        <begin position="203"/>
        <end position="221"/>
    </location>
</feature>
<dbReference type="Pfam" id="PF26176">
    <property type="entry name" value="zf_C2H2_17_2"/>
    <property type="match status" value="1"/>
</dbReference>
<dbReference type="GO" id="GO:0008270">
    <property type="term" value="F:zinc ion binding"/>
    <property type="evidence" value="ECO:0007669"/>
    <property type="project" value="UniProtKB-KW"/>
</dbReference>
<dbReference type="PROSITE" id="PS50157">
    <property type="entry name" value="ZINC_FINGER_C2H2_2"/>
    <property type="match status" value="1"/>
</dbReference>
<dbReference type="PANTHER" id="PTHR46179:SF24">
    <property type="entry name" value="C2H2-TYPE DOMAIN-CONTAINING PROTEIN"/>
    <property type="match status" value="1"/>
</dbReference>
<dbReference type="GO" id="GO:0006357">
    <property type="term" value="P:regulation of transcription by RNA polymerase II"/>
    <property type="evidence" value="ECO:0007669"/>
    <property type="project" value="TreeGrafter"/>
</dbReference>
<keyword evidence="1" id="KW-0862">Zinc</keyword>
<protein>
    <recommendedName>
        <fullName evidence="3">C2H2-type domain-containing protein</fullName>
    </recommendedName>
</protein>
<dbReference type="GO" id="GO:0005634">
    <property type="term" value="C:nucleus"/>
    <property type="evidence" value="ECO:0007669"/>
    <property type="project" value="TreeGrafter"/>
</dbReference>
<evidence type="ECO:0000256" key="1">
    <source>
        <dbReference type="PROSITE-ProRule" id="PRU00042"/>
    </source>
</evidence>
<dbReference type="SMART" id="SM00355">
    <property type="entry name" value="ZnF_C2H2"/>
    <property type="match status" value="3"/>
</dbReference>
<dbReference type="AlphaFoldDB" id="A0A6A6PW91"/>
<evidence type="ECO:0000313" key="5">
    <source>
        <dbReference type="Proteomes" id="UP000799767"/>
    </source>
</evidence>